<evidence type="ECO:0000256" key="13">
    <source>
        <dbReference type="ARBA" id="ARBA00023136"/>
    </source>
</evidence>
<dbReference type="PANTHER" id="PTHR45528:SF1">
    <property type="entry name" value="SENSOR HISTIDINE KINASE CPXA"/>
    <property type="match status" value="1"/>
</dbReference>
<evidence type="ECO:0000256" key="9">
    <source>
        <dbReference type="ARBA" id="ARBA00022777"/>
    </source>
</evidence>
<dbReference type="SMART" id="SM00387">
    <property type="entry name" value="HATPase_c"/>
    <property type="match status" value="1"/>
</dbReference>
<organism evidence="17">
    <name type="scientific">Proteinivorax tanatarense</name>
    <dbReference type="NCBI Taxonomy" id="1260629"/>
    <lineage>
        <taxon>Bacteria</taxon>
        <taxon>Bacillati</taxon>
        <taxon>Bacillota</taxon>
        <taxon>Clostridia</taxon>
        <taxon>Eubacteriales</taxon>
        <taxon>Proteinivoracaceae</taxon>
        <taxon>Proteinivorax</taxon>
    </lineage>
</organism>
<dbReference type="InterPro" id="IPR005467">
    <property type="entry name" value="His_kinase_dom"/>
</dbReference>
<feature type="transmembrane region" description="Helical" evidence="14">
    <location>
        <begin position="6"/>
        <end position="28"/>
    </location>
</feature>
<dbReference type="PROSITE" id="PS50885">
    <property type="entry name" value="HAMP"/>
    <property type="match status" value="1"/>
</dbReference>
<dbReference type="Gene3D" id="1.10.287.130">
    <property type="match status" value="1"/>
</dbReference>
<dbReference type="InterPro" id="IPR003660">
    <property type="entry name" value="HAMP_dom"/>
</dbReference>
<keyword evidence="6" id="KW-0808">Transferase</keyword>
<keyword evidence="8" id="KW-0547">Nucleotide-binding</keyword>
<evidence type="ECO:0000256" key="11">
    <source>
        <dbReference type="ARBA" id="ARBA00022989"/>
    </source>
</evidence>
<dbReference type="EMBL" id="CP158367">
    <property type="protein sequence ID" value="XBX73880.1"/>
    <property type="molecule type" value="Genomic_DNA"/>
</dbReference>
<dbReference type="Gene3D" id="1.10.8.500">
    <property type="entry name" value="HAMP domain in histidine kinase"/>
    <property type="match status" value="1"/>
</dbReference>
<dbReference type="InterPro" id="IPR003661">
    <property type="entry name" value="HisK_dim/P_dom"/>
</dbReference>
<dbReference type="Gene3D" id="3.30.565.10">
    <property type="entry name" value="Histidine kinase-like ATPase, C-terminal domain"/>
    <property type="match status" value="1"/>
</dbReference>
<evidence type="ECO:0000256" key="1">
    <source>
        <dbReference type="ARBA" id="ARBA00000085"/>
    </source>
</evidence>
<evidence type="ECO:0000256" key="12">
    <source>
        <dbReference type="ARBA" id="ARBA00023012"/>
    </source>
</evidence>
<reference evidence="17" key="2">
    <citation type="submission" date="2024-06" db="EMBL/GenBank/DDBJ databases">
        <authorList>
            <person name="Petrova K.O."/>
            <person name="Toshchakov S.V."/>
            <person name="Boltjanskaja Y.V."/>
            <person name="Kevbrin V."/>
        </authorList>
    </citation>
    <scope>NUCLEOTIDE SEQUENCE</scope>
    <source>
        <strain evidence="17">Z-910T</strain>
    </source>
</reference>
<dbReference type="CDD" id="cd00075">
    <property type="entry name" value="HATPase"/>
    <property type="match status" value="1"/>
</dbReference>
<dbReference type="CDD" id="cd06225">
    <property type="entry name" value="HAMP"/>
    <property type="match status" value="1"/>
</dbReference>
<dbReference type="GO" id="GO:0005886">
    <property type="term" value="C:plasma membrane"/>
    <property type="evidence" value="ECO:0007669"/>
    <property type="project" value="UniProtKB-SubCell"/>
</dbReference>
<protein>
    <recommendedName>
        <fullName evidence="3">histidine kinase</fullName>
        <ecNumber evidence="3">2.7.13.3</ecNumber>
    </recommendedName>
</protein>
<comment type="catalytic activity">
    <reaction evidence="1">
        <text>ATP + protein L-histidine = ADP + protein N-phospho-L-histidine.</text>
        <dbReference type="EC" id="2.7.13.3"/>
    </reaction>
</comment>
<feature type="domain" description="Histidine kinase" evidence="15">
    <location>
        <begin position="248"/>
        <end position="464"/>
    </location>
</feature>
<evidence type="ECO:0000256" key="7">
    <source>
        <dbReference type="ARBA" id="ARBA00022692"/>
    </source>
</evidence>
<dbReference type="SMART" id="SM00304">
    <property type="entry name" value="HAMP"/>
    <property type="match status" value="1"/>
</dbReference>
<dbReference type="SUPFAM" id="SSF103190">
    <property type="entry name" value="Sensory domain-like"/>
    <property type="match status" value="1"/>
</dbReference>
<dbReference type="InterPro" id="IPR029151">
    <property type="entry name" value="Sensor-like_sf"/>
</dbReference>
<evidence type="ECO:0000256" key="14">
    <source>
        <dbReference type="SAM" id="Phobius"/>
    </source>
</evidence>
<dbReference type="InterPro" id="IPR050398">
    <property type="entry name" value="HssS/ArlS-like"/>
</dbReference>
<comment type="subcellular location">
    <subcellularLocation>
        <location evidence="2">Cell membrane</location>
        <topology evidence="2">Multi-pass membrane protein</topology>
    </subcellularLocation>
</comment>
<evidence type="ECO:0000256" key="8">
    <source>
        <dbReference type="ARBA" id="ARBA00022741"/>
    </source>
</evidence>
<dbReference type="SUPFAM" id="SSF55874">
    <property type="entry name" value="ATPase domain of HSP90 chaperone/DNA topoisomerase II/histidine kinase"/>
    <property type="match status" value="1"/>
</dbReference>
<evidence type="ECO:0000259" key="15">
    <source>
        <dbReference type="PROSITE" id="PS50109"/>
    </source>
</evidence>
<name>A0AAU7VIS0_9FIRM</name>
<gene>
    <name evidence="17" type="ORF">PRVXT_001892</name>
</gene>
<keyword evidence="11 14" id="KW-1133">Transmembrane helix</keyword>
<dbReference type="SUPFAM" id="SSF47384">
    <property type="entry name" value="Homodimeric domain of signal transducing histidine kinase"/>
    <property type="match status" value="1"/>
</dbReference>
<dbReference type="PROSITE" id="PS50109">
    <property type="entry name" value="HIS_KIN"/>
    <property type="match status" value="1"/>
</dbReference>
<feature type="transmembrane region" description="Helical" evidence="14">
    <location>
        <begin position="166"/>
        <end position="186"/>
    </location>
</feature>
<keyword evidence="4" id="KW-1003">Cell membrane</keyword>
<evidence type="ECO:0000313" key="17">
    <source>
        <dbReference type="EMBL" id="XBX73880.1"/>
    </source>
</evidence>
<keyword evidence="12" id="KW-0902">Two-component regulatory system</keyword>
<accession>A0AAU7VIS0</accession>
<dbReference type="GO" id="GO:0005524">
    <property type="term" value="F:ATP binding"/>
    <property type="evidence" value="ECO:0007669"/>
    <property type="project" value="UniProtKB-KW"/>
</dbReference>
<sequence length="470" mass="52825">MNLSIKWKITIAYALLFTAVMIVTNFLVTTTTEKKFFETHKAGQLEKANIVSTLISDNLDKNLYEISEIIDSYFPRMDGRLIYTDANGTVLLDSFTESQLLGSQLTHREVSGALQGNSSSGTYYLQDNGWVKYIAVPVLRDGQVIGTIFTSSSVDDIKKAVSDVRIMIFTISIIFAGFVIVFSIIISNSLLEPIKQLTDGSKKMSMGLLDTRVPIKSHDEIGALTQNFNSMAEQLEKNDENRLSFLADLSHDLKTPLASIKALAESLGDEESKETYQEFLGDIVTEIDRMNITVSRLLEFNKVSNISTKVNKKDFIFAFLVNETVNSMQPLADKKNISINFKGGQLKEKIFGDREKLRQMILNLLDNAIKYSEENGVVEVRLTDKRRELHLSIKDCGKGIPTKELPYLFDRFYRVDKARHKETGGTGIGLAIVKDVAQLHEGRVDVESRLETGTIFTIKLPKQGTWFKTL</sequence>
<dbReference type="InterPro" id="IPR004358">
    <property type="entry name" value="Sig_transdc_His_kin-like_C"/>
</dbReference>
<dbReference type="InterPro" id="IPR036890">
    <property type="entry name" value="HATPase_C_sf"/>
</dbReference>
<dbReference type="FunFam" id="3.30.565.10:FF:000023">
    <property type="entry name" value="PAS domain-containing sensor histidine kinase"/>
    <property type="match status" value="1"/>
</dbReference>
<dbReference type="SUPFAM" id="SSF158472">
    <property type="entry name" value="HAMP domain-like"/>
    <property type="match status" value="1"/>
</dbReference>
<dbReference type="Pfam" id="PF02518">
    <property type="entry name" value="HATPase_c"/>
    <property type="match status" value="1"/>
</dbReference>
<dbReference type="SMART" id="SM00388">
    <property type="entry name" value="HisKA"/>
    <property type="match status" value="1"/>
</dbReference>
<evidence type="ECO:0000256" key="4">
    <source>
        <dbReference type="ARBA" id="ARBA00022475"/>
    </source>
</evidence>
<evidence type="ECO:0000259" key="16">
    <source>
        <dbReference type="PROSITE" id="PS50885"/>
    </source>
</evidence>
<feature type="domain" description="HAMP" evidence="16">
    <location>
        <begin position="188"/>
        <end position="240"/>
    </location>
</feature>
<evidence type="ECO:0000256" key="2">
    <source>
        <dbReference type="ARBA" id="ARBA00004651"/>
    </source>
</evidence>
<dbReference type="AlphaFoldDB" id="A0AAU7VIS0"/>
<evidence type="ECO:0000256" key="3">
    <source>
        <dbReference type="ARBA" id="ARBA00012438"/>
    </source>
</evidence>
<dbReference type="EC" id="2.7.13.3" evidence="3"/>
<dbReference type="InterPro" id="IPR003594">
    <property type="entry name" value="HATPase_dom"/>
</dbReference>
<keyword evidence="5" id="KW-0597">Phosphoprotein</keyword>
<dbReference type="RefSeq" id="WP_350342642.1">
    <property type="nucleotide sequence ID" value="NZ_CP158367.1"/>
</dbReference>
<dbReference type="Gene3D" id="3.30.450.20">
    <property type="entry name" value="PAS domain"/>
    <property type="match status" value="1"/>
</dbReference>
<keyword evidence="7 14" id="KW-0812">Transmembrane</keyword>
<proteinExistence type="predicted"/>
<evidence type="ECO:0000256" key="6">
    <source>
        <dbReference type="ARBA" id="ARBA00022679"/>
    </source>
</evidence>
<dbReference type="GO" id="GO:0000155">
    <property type="term" value="F:phosphorelay sensor kinase activity"/>
    <property type="evidence" value="ECO:0007669"/>
    <property type="project" value="InterPro"/>
</dbReference>
<reference evidence="17" key="1">
    <citation type="journal article" date="2013" name="Extremophiles">
        <title>Proteinivorax tanatarense gen. nov., sp. nov., an anaerobic, haloalkaliphilic, proteolytic bacterium isolated from a decaying algal bloom, and proposal of Proteinivoraceae fam. nov.</title>
        <authorList>
            <person name="Kevbrin V."/>
            <person name="Boltyanskaya Y."/>
            <person name="Zhilina T."/>
            <person name="Kolganova T."/>
            <person name="Lavrentjeva E."/>
            <person name="Kuznetsov B."/>
        </authorList>
    </citation>
    <scope>NUCLEOTIDE SEQUENCE</scope>
    <source>
        <strain evidence="17">Z-910T</strain>
    </source>
</reference>
<dbReference type="PRINTS" id="PR00344">
    <property type="entry name" value="BCTRLSENSOR"/>
</dbReference>
<dbReference type="PANTHER" id="PTHR45528">
    <property type="entry name" value="SENSOR HISTIDINE KINASE CPXA"/>
    <property type="match status" value="1"/>
</dbReference>
<dbReference type="InterPro" id="IPR036097">
    <property type="entry name" value="HisK_dim/P_sf"/>
</dbReference>
<keyword evidence="13 14" id="KW-0472">Membrane</keyword>
<evidence type="ECO:0000256" key="10">
    <source>
        <dbReference type="ARBA" id="ARBA00022840"/>
    </source>
</evidence>
<dbReference type="CDD" id="cd00082">
    <property type="entry name" value="HisKA"/>
    <property type="match status" value="1"/>
</dbReference>
<evidence type="ECO:0000256" key="5">
    <source>
        <dbReference type="ARBA" id="ARBA00022553"/>
    </source>
</evidence>
<keyword evidence="10 17" id="KW-0067">ATP-binding</keyword>
<keyword evidence="9" id="KW-0418">Kinase</keyword>
<dbReference type="Pfam" id="PF00512">
    <property type="entry name" value="HisKA"/>
    <property type="match status" value="1"/>
</dbReference>
<dbReference type="Pfam" id="PF00672">
    <property type="entry name" value="HAMP"/>
    <property type="match status" value="1"/>
</dbReference>